<dbReference type="Pfam" id="PF08546">
    <property type="entry name" value="ApbA_C"/>
    <property type="match status" value="1"/>
</dbReference>
<evidence type="ECO:0000259" key="7">
    <source>
        <dbReference type="Pfam" id="PF02558"/>
    </source>
</evidence>
<proteinExistence type="predicted"/>
<protein>
    <recommendedName>
        <fullName evidence="3">2-dehydropantoate 2-reductase</fullName>
        <ecNumber evidence="2">1.1.1.169</ecNumber>
    </recommendedName>
    <alternativeName>
        <fullName evidence="5">Ketopantoate reductase</fullName>
    </alternativeName>
</protein>
<dbReference type="InterPro" id="IPR008927">
    <property type="entry name" value="6-PGluconate_DH-like_C_sf"/>
</dbReference>
<feature type="domain" description="Ketopantoate reductase C-terminal" evidence="8">
    <location>
        <begin position="210"/>
        <end position="330"/>
    </location>
</feature>
<dbReference type="STRING" id="1458275.AZ34_00210"/>
<evidence type="ECO:0000256" key="4">
    <source>
        <dbReference type="ARBA" id="ARBA00022655"/>
    </source>
</evidence>
<organism evidence="9 10">
    <name type="scientific">Hylemonella gracilis str. Niagara R</name>
    <dbReference type="NCBI Taxonomy" id="1458275"/>
    <lineage>
        <taxon>Bacteria</taxon>
        <taxon>Pseudomonadati</taxon>
        <taxon>Pseudomonadota</taxon>
        <taxon>Betaproteobacteria</taxon>
        <taxon>Burkholderiales</taxon>
        <taxon>Comamonadaceae</taxon>
        <taxon>Hylemonella</taxon>
    </lineage>
</organism>
<comment type="pathway">
    <text evidence="1">Cofactor biosynthesis; (R)-pantothenate biosynthesis; (R)-pantoate from 3-methyl-2-oxobutanoate: step 2/2.</text>
</comment>
<gene>
    <name evidence="9" type="ORF">AZ34_00210</name>
</gene>
<dbReference type="SUPFAM" id="SSF51735">
    <property type="entry name" value="NAD(P)-binding Rossmann-fold domains"/>
    <property type="match status" value="1"/>
</dbReference>
<dbReference type="PANTHER" id="PTHR21708">
    <property type="entry name" value="PROBABLE 2-DEHYDROPANTOATE 2-REDUCTASE"/>
    <property type="match status" value="1"/>
</dbReference>
<evidence type="ECO:0000313" key="10">
    <source>
        <dbReference type="Proteomes" id="UP000023268"/>
    </source>
</evidence>
<reference evidence="9 10" key="1">
    <citation type="submission" date="2014-02" db="EMBL/GenBank/DDBJ databases">
        <title>Draft Genome of Hylemonella gracilis isolated from the Niagara River.</title>
        <authorList>
            <person name="Pawlowski D.R."/>
            <person name="Koudelka G.B."/>
        </authorList>
    </citation>
    <scope>NUCLEOTIDE SEQUENCE [LARGE SCALE GENOMIC DNA]</scope>
    <source>
        <strain evidence="9 10">Niagara R</strain>
    </source>
</reference>
<evidence type="ECO:0000256" key="6">
    <source>
        <dbReference type="ARBA" id="ARBA00048793"/>
    </source>
</evidence>
<evidence type="ECO:0000256" key="1">
    <source>
        <dbReference type="ARBA" id="ARBA00004994"/>
    </source>
</evidence>
<dbReference type="Gene3D" id="1.10.1040.10">
    <property type="entry name" value="N-(1-d-carboxylethyl)-l-norvaline Dehydrogenase, domain 2"/>
    <property type="match status" value="1"/>
</dbReference>
<evidence type="ECO:0000256" key="3">
    <source>
        <dbReference type="ARBA" id="ARBA00019465"/>
    </source>
</evidence>
<dbReference type="Gene3D" id="3.40.50.720">
    <property type="entry name" value="NAD(P)-binding Rossmann-like Domain"/>
    <property type="match status" value="1"/>
</dbReference>
<dbReference type="EMBL" id="JEMG01000001">
    <property type="protein sequence ID" value="EYC49645.1"/>
    <property type="molecule type" value="Genomic_DNA"/>
</dbReference>
<dbReference type="eggNOG" id="COG1893">
    <property type="taxonomic scope" value="Bacteria"/>
</dbReference>
<evidence type="ECO:0000259" key="8">
    <source>
        <dbReference type="Pfam" id="PF08546"/>
    </source>
</evidence>
<dbReference type="GO" id="GO:0005737">
    <property type="term" value="C:cytoplasm"/>
    <property type="evidence" value="ECO:0007669"/>
    <property type="project" value="TreeGrafter"/>
</dbReference>
<dbReference type="EC" id="1.1.1.169" evidence="2"/>
<evidence type="ECO:0000256" key="2">
    <source>
        <dbReference type="ARBA" id="ARBA00013014"/>
    </source>
</evidence>
<dbReference type="NCBIfam" id="NF005089">
    <property type="entry name" value="PRK06522.1-4"/>
    <property type="match status" value="1"/>
</dbReference>
<dbReference type="PANTHER" id="PTHR21708:SF45">
    <property type="entry name" value="2-DEHYDROPANTOATE 2-REDUCTASE"/>
    <property type="match status" value="1"/>
</dbReference>
<dbReference type="Proteomes" id="UP000023268">
    <property type="component" value="Unassembled WGS sequence"/>
</dbReference>
<accession>A0A016XCM5</accession>
<dbReference type="Pfam" id="PF02558">
    <property type="entry name" value="ApbA"/>
    <property type="match status" value="1"/>
</dbReference>
<dbReference type="InterPro" id="IPR013328">
    <property type="entry name" value="6PGD_dom2"/>
</dbReference>
<sequence length="343" mass="36234">MSTAWSTEPLRIGVAGAGAIGCTLATLLARVEDGKAEVRVLARGETLRRIQVEGLTLQRRGERLQARVTASGDAAQLGVQDVLFLCSKSHDLAGMLTAARPLVGPQTLVIPLVNGVPFWFFQGQSGPWGRRAVQAVDPGGVLLNALEPQQLLGAVTFITAERTGPAQAVSDNPLLIVLGEIDHSAPGARMQRLAEVLSRAGIEARCVPALRDTLWTKILANLTSNPLSVVSGATLDAIYGDARLLPIVRRMLQEGLALAAAYGARIPFDPASFIAEGASMGPIRTSMLQDHLVGRPLELAAIGDAVLELARLQDIALPVTARMIALAHFREEVAISPIQLAAA</sequence>
<evidence type="ECO:0000313" key="9">
    <source>
        <dbReference type="EMBL" id="EYC49645.1"/>
    </source>
</evidence>
<dbReference type="InterPro" id="IPR013332">
    <property type="entry name" value="KPR_N"/>
</dbReference>
<dbReference type="SUPFAM" id="SSF48179">
    <property type="entry name" value="6-phosphogluconate dehydrogenase C-terminal domain-like"/>
    <property type="match status" value="1"/>
</dbReference>
<dbReference type="UniPathway" id="UPA00028">
    <property type="reaction ID" value="UER00004"/>
</dbReference>
<feature type="domain" description="Ketopantoate reductase N-terminal" evidence="7">
    <location>
        <begin position="12"/>
        <end position="116"/>
    </location>
</feature>
<dbReference type="InterPro" id="IPR013752">
    <property type="entry name" value="KPA_reductase"/>
</dbReference>
<dbReference type="InterPro" id="IPR051402">
    <property type="entry name" value="KPR-Related"/>
</dbReference>
<dbReference type="GO" id="GO:0008677">
    <property type="term" value="F:2-dehydropantoate 2-reductase activity"/>
    <property type="evidence" value="ECO:0007669"/>
    <property type="project" value="UniProtKB-EC"/>
</dbReference>
<evidence type="ECO:0000256" key="5">
    <source>
        <dbReference type="ARBA" id="ARBA00032024"/>
    </source>
</evidence>
<name>A0A016XCM5_9BURK</name>
<comment type="caution">
    <text evidence="9">The sequence shown here is derived from an EMBL/GenBank/DDBJ whole genome shotgun (WGS) entry which is preliminary data.</text>
</comment>
<dbReference type="GO" id="GO:0015940">
    <property type="term" value="P:pantothenate biosynthetic process"/>
    <property type="evidence" value="ECO:0007669"/>
    <property type="project" value="UniProtKB-UniPathway"/>
</dbReference>
<keyword evidence="4" id="KW-0566">Pantothenate biosynthesis</keyword>
<comment type="catalytic activity">
    <reaction evidence="6">
        <text>(R)-pantoate + NADP(+) = 2-dehydropantoate + NADPH + H(+)</text>
        <dbReference type="Rhea" id="RHEA:16233"/>
        <dbReference type="ChEBI" id="CHEBI:11561"/>
        <dbReference type="ChEBI" id="CHEBI:15378"/>
        <dbReference type="ChEBI" id="CHEBI:15980"/>
        <dbReference type="ChEBI" id="CHEBI:57783"/>
        <dbReference type="ChEBI" id="CHEBI:58349"/>
        <dbReference type="EC" id="1.1.1.169"/>
    </reaction>
</comment>
<dbReference type="InterPro" id="IPR036291">
    <property type="entry name" value="NAD(P)-bd_dom_sf"/>
</dbReference>
<dbReference type="AlphaFoldDB" id="A0A016XCM5"/>
<dbReference type="RefSeq" id="WP_035603460.1">
    <property type="nucleotide sequence ID" value="NZ_JEMG01000001.1"/>
</dbReference>
<dbReference type="OrthoDB" id="9796561at2"/>